<evidence type="ECO:0000256" key="14">
    <source>
        <dbReference type="PIRSR" id="PIRSR604385-3"/>
    </source>
</evidence>
<evidence type="ECO:0000256" key="5">
    <source>
        <dbReference type="ARBA" id="ARBA00022723"/>
    </source>
</evidence>
<keyword evidence="17" id="KW-1185">Reference proteome</keyword>
<evidence type="ECO:0000313" key="16">
    <source>
        <dbReference type="EMBL" id="QGG79347.1"/>
    </source>
</evidence>
<dbReference type="GO" id="GO:0006753">
    <property type="term" value="P:nucleoside phosphate metabolic process"/>
    <property type="evidence" value="ECO:0007669"/>
    <property type="project" value="TreeGrafter"/>
</dbReference>
<comment type="catalytic activity">
    <reaction evidence="12">
        <text>ADP-D-ribose + H2O = D-ribose 5-phosphate + AMP + 2 H(+)</text>
        <dbReference type="Rhea" id="RHEA:10412"/>
        <dbReference type="ChEBI" id="CHEBI:15377"/>
        <dbReference type="ChEBI" id="CHEBI:15378"/>
        <dbReference type="ChEBI" id="CHEBI:57967"/>
        <dbReference type="ChEBI" id="CHEBI:78346"/>
        <dbReference type="ChEBI" id="CHEBI:456215"/>
        <dbReference type="EC" id="3.6.1.13"/>
    </reaction>
</comment>
<evidence type="ECO:0000256" key="2">
    <source>
        <dbReference type="ARBA" id="ARBA00007482"/>
    </source>
</evidence>
<dbReference type="NCBIfam" id="TIGR00052">
    <property type="entry name" value="nudix-type nucleoside diphosphatase, YffH/AdpP family"/>
    <property type="match status" value="1"/>
</dbReference>
<feature type="binding site" evidence="13">
    <location>
        <position position="88"/>
    </location>
    <ligand>
        <name>Mg(2+)</name>
        <dbReference type="ChEBI" id="CHEBI:18420"/>
        <label>1</label>
    </ligand>
</feature>
<dbReference type="Pfam" id="PF00293">
    <property type="entry name" value="NUDIX"/>
    <property type="match status" value="1"/>
</dbReference>
<comment type="function">
    <text evidence="8">Acts on ADP-mannose and ADP-glucose as well as ADP-ribose. Prevents glycogen biosynthesis. The reaction catalyzed by this enzyme is a limiting step of the gluconeogenic process.</text>
</comment>
<dbReference type="PROSITE" id="PS51462">
    <property type="entry name" value="NUDIX"/>
    <property type="match status" value="1"/>
</dbReference>
<feature type="binding site" evidence="13">
    <location>
        <position position="157"/>
    </location>
    <ligand>
        <name>Mg(2+)</name>
        <dbReference type="ChEBI" id="CHEBI:18420"/>
        <label>1</label>
    </ligand>
</feature>
<evidence type="ECO:0000256" key="7">
    <source>
        <dbReference type="ARBA" id="ARBA00022842"/>
    </source>
</evidence>
<feature type="binding site" evidence="13">
    <location>
        <position position="109"/>
    </location>
    <ligand>
        <name>Mg(2+)</name>
        <dbReference type="ChEBI" id="CHEBI:18420"/>
        <label>1</label>
    </ligand>
</feature>
<evidence type="ECO:0000256" key="10">
    <source>
        <dbReference type="ARBA" id="ARBA00030308"/>
    </source>
</evidence>
<protein>
    <recommendedName>
        <fullName evidence="4">ADP-ribose pyrophosphatase</fullName>
        <ecNumber evidence="3">3.6.1.13</ecNumber>
    </recommendedName>
    <alternativeName>
        <fullName evidence="9">ADP-ribose diphosphatase</fullName>
    </alternativeName>
    <alternativeName>
        <fullName evidence="11">ADP-ribose phosphohydrolase</fullName>
    </alternativeName>
    <alternativeName>
        <fullName evidence="10">Adenosine diphosphoribose pyrophosphatase</fullName>
    </alternativeName>
</protein>
<comment type="similarity">
    <text evidence="2">Belongs to the Nudix hydrolase family. NudF subfamily.</text>
</comment>
<evidence type="ECO:0000259" key="15">
    <source>
        <dbReference type="PROSITE" id="PS51462"/>
    </source>
</evidence>
<evidence type="ECO:0000256" key="8">
    <source>
        <dbReference type="ARBA" id="ARBA00025164"/>
    </source>
</evidence>
<dbReference type="GO" id="GO:0005829">
    <property type="term" value="C:cytosol"/>
    <property type="evidence" value="ECO:0007669"/>
    <property type="project" value="TreeGrafter"/>
</dbReference>
<dbReference type="InterPro" id="IPR015797">
    <property type="entry name" value="NUDIX_hydrolase-like_dom_sf"/>
</dbReference>
<evidence type="ECO:0000256" key="6">
    <source>
        <dbReference type="ARBA" id="ARBA00022801"/>
    </source>
</evidence>
<dbReference type="GO" id="GO:0046872">
    <property type="term" value="F:metal ion binding"/>
    <property type="evidence" value="ECO:0007669"/>
    <property type="project" value="UniProtKB-KW"/>
</dbReference>
<organism evidence="16 17">
    <name type="scientific">Litorivicinus lipolyticus</name>
    <dbReference type="NCBI Taxonomy" id="418701"/>
    <lineage>
        <taxon>Bacteria</taxon>
        <taxon>Pseudomonadati</taxon>
        <taxon>Pseudomonadota</taxon>
        <taxon>Gammaproteobacteria</taxon>
        <taxon>Oceanospirillales</taxon>
        <taxon>Litorivicinaceae</taxon>
        <taxon>Litorivicinus</taxon>
    </lineage>
</organism>
<feature type="binding site" evidence="13">
    <location>
        <position position="105"/>
    </location>
    <ligand>
        <name>Mg(2+)</name>
        <dbReference type="ChEBI" id="CHEBI:18420"/>
        <label>1</label>
    </ligand>
</feature>
<dbReference type="GO" id="GO:0019144">
    <property type="term" value="F:ADP-sugar diphosphatase activity"/>
    <property type="evidence" value="ECO:0007669"/>
    <property type="project" value="TreeGrafter"/>
</dbReference>
<dbReference type="Proteomes" id="UP000388235">
    <property type="component" value="Chromosome"/>
</dbReference>
<dbReference type="InterPro" id="IPR004385">
    <property type="entry name" value="NDP_pyrophosphatase"/>
</dbReference>
<evidence type="ECO:0000256" key="1">
    <source>
        <dbReference type="ARBA" id="ARBA00001946"/>
    </source>
</evidence>
<evidence type="ECO:0000256" key="4">
    <source>
        <dbReference type="ARBA" id="ARBA00013297"/>
    </source>
</evidence>
<dbReference type="RefSeq" id="WP_153712851.1">
    <property type="nucleotide sequence ID" value="NZ_CP045871.1"/>
</dbReference>
<evidence type="ECO:0000313" key="17">
    <source>
        <dbReference type="Proteomes" id="UP000388235"/>
    </source>
</evidence>
<evidence type="ECO:0000256" key="13">
    <source>
        <dbReference type="PIRSR" id="PIRSR604385-2"/>
    </source>
</evidence>
<comment type="cofactor">
    <cofactor evidence="1 13">
        <name>Mg(2+)</name>
        <dbReference type="ChEBI" id="CHEBI:18420"/>
    </cofactor>
</comment>
<dbReference type="GO" id="GO:0019693">
    <property type="term" value="P:ribose phosphate metabolic process"/>
    <property type="evidence" value="ECO:0007669"/>
    <property type="project" value="TreeGrafter"/>
</dbReference>
<dbReference type="SUPFAM" id="SSF55811">
    <property type="entry name" value="Nudix"/>
    <property type="match status" value="1"/>
</dbReference>
<reference evidence="16 17" key="1">
    <citation type="submission" date="2019-11" db="EMBL/GenBank/DDBJ databases">
        <authorList>
            <person name="Khan S.A."/>
            <person name="Jeon C.O."/>
            <person name="Chun B.H."/>
        </authorList>
    </citation>
    <scope>NUCLEOTIDE SEQUENCE [LARGE SCALE GENOMIC DNA]</scope>
    <source>
        <strain evidence="16 17">IMCC 1097</strain>
    </source>
</reference>
<gene>
    <name evidence="16" type="ORF">GH975_01710</name>
</gene>
<feature type="short sequence motif" description="Nudix box" evidence="14">
    <location>
        <begin position="89"/>
        <end position="112"/>
    </location>
</feature>
<dbReference type="KEGG" id="llp:GH975_01710"/>
<dbReference type="EMBL" id="CP045871">
    <property type="protein sequence ID" value="QGG79347.1"/>
    <property type="molecule type" value="Genomic_DNA"/>
</dbReference>
<dbReference type="EC" id="3.6.1.13" evidence="3"/>
<dbReference type="GO" id="GO:0047631">
    <property type="term" value="F:ADP-ribose diphosphatase activity"/>
    <property type="evidence" value="ECO:0007669"/>
    <property type="project" value="UniProtKB-EC"/>
</dbReference>
<dbReference type="OrthoDB" id="5292471at2"/>
<proteinExistence type="inferred from homology"/>
<evidence type="ECO:0000256" key="11">
    <source>
        <dbReference type="ARBA" id="ARBA00033056"/>
    </source>
</evidence>
<keyword evidence="7 13" id="KW-0460">Magnesium</keyword>
<dbReference type="AlphaFoldDB" id="A0A5Q2QBI7"/>
<dbReference type="InterPro" id="IPR000086">
    <property type="entry name" value="NUDIX_hydrolase_dom"/>
</dbReference>
<keyword evidence="5 13" id="KW-0479">Metal-binding</keyword>
<name>A0A5Q2QBI7_9GAMM</name>
<accession>A0A5Q2QBI7</accession>
<feature type="domain" description="Nudix hydrolase" evidence="15">
    <location>
        <begin position="46"/>
        <end position="186"/>
    </location>
</feature>
<sequence length="206" mass="22762">MFSSQDVTSLAHESLYQGFFRLVRYRLQHALFQGGTSAPMVRELLVKGTAVAVLPWDPVSDRIALVEQFRVGAWAAGDANPWLLEVVAGMADKPGESLESVAHRELAEEAGITADKLTYLYHYYPSPGGSDEQIALFVAEADLSALTDFHGVEDEHEDIRLHGFDRSQVPALEAAGRINNAATLLSLMWLERELSGRHRALKQDES</sequence>
<evidence type="ECO:0000256" key="9">
    <source>
        <dbReference type="ARBA" id="ARBA00030162"/>
    </source>
</evidence>
<dbReference type="PANTHER" id="PTHR11839:SF5">
    <property type="entry name" value="ADP-RIBOSE PYROPHOSPHATASE"/>
    <property type="match status" value="1"/>
</dbReference>
<dbReference type="PANTHER" id="PTHR11839">
    <property type="entry name" value="UDP/ADP-SUGAR PYROPHOSPHATASE"/>
    <property type="match status" value="1"/>
</dbReference>
<keyword evidence="6" id="KW-0378">Hydrolase</keyword>
<evidence type="ECO:0000256" key="12">
    <source>
        <dbReference type="ARBA" id="ARBA00049546"/>
    </source>
</evidence>
<dbReference type="CDD" id="cd24155">
    <property type="entry name" value="NUDIX_ADPRase"/>
    <property type="match status" value="1"/>
</dbReference>
<dbReference type="Gene3D" id="3.90.79.10">
    <property type="entry name" value="Nucleoside Triphosphate Pyrophosphohydrolase"/>
    <property type="match status" value="1"/>
</dbReference>
<evidence type="ECO:0000256" key="3">
    <source>
        <dbReference type="ARBA" id="ARBA00012453"/>
    </source>
</evidence>